<dbReference type="InParanoid" id="A0A0G4FYR5"/>
<proteinExistence type="predicted"/>
<dbReference type="VEuPathDB" id="CryptoDB:Vbra_21779"/>
<name>A0A0G4FYR5_VITBC</name>
<dbReference type="EMBL" id="CDMY01000521">
    <property type="protein sequence ID" value="CEM20209.1"/>
    <property type="molecule type" value="Genomic_DNA"/>
</dbReference>
<sequence>MAKKEALQRLRWLVQEKRAASEKQAASEKILPTAFPLDDESGHQDERDADADADAHDEDATDAREGEQQPKTIGVTDGRQAQPGDSGANRRYFWQDKAAQVALREMKWKKQQTIRDQTRDVTYE</sequence>
<organism evidence="2 3">
    <name type="scientific">Vitrella brassicaformis (strain CCMP3155)</name>
    <dbReference type="NCBI Taxonomy" id="1169540"/>
    <lineage>
        <taxon>Eukaryota</taxon>
        <taxon>Sar</taxon>
        <taxon>Alveolata</taxon>
        <taxon>Colpodellida</taxon>
        <taxon>Vitrellaceae</taxon>
        <taxon>Vitrella</taxon>
    </lineage>
</organism>
<dbReference type="AlphaFoldDB" id="A0A0G4FYR5"/>
<dbReference type="Proteomes" id="UP000041254">
    <property type="component" value="Unassembled WGS sequence"/>
</dbReference>
<evidence type="ECO:0000256" key="1">
    <source>
        <dbReference type="SAM" id="MobiDB-lite"/>
    </source>
</evidence>
<feature type="region of interest" description="Disordered" evidence="1">
    <location>
        <begin position="19"/>
        <end position="92"/>
    </location>
</feature>
<evidence type="ECO:0000313" key="3">
    <source>
        <dbReference type="Proteomes" id="UP000041254"/>
    </source>
</evidence>
<keyword evidence="3" id="KW-1185">Reference proteome</keyword>
<feature type="compositionally biased region" description="Acidic residues" evidence="1">
    <location>
        <begin position="47"/>
        <end position="60"/>
    </location>
</feature>
<accession>A0A0G4FYR5</accession>
<gene>
    <name evidence="2" type="ORF">Vbra_21779</name>
</gene>
<evidence type="ECO:0000313" key="2">
    <source>
        <dbReference type="EMBL" id="CEM20209.1"/>
    </source>
</evidence>
<reference evidence="2 3" key="1">
    <citation type="submission" date="2014-11" db="EMBL/GenBank/DDBJ databases">
        <authorList>
            <person name="Zhu J."/>
            <person name="Qi W."/>
            <person name="Song R."/>
        </authorList>
    </citation>
    <scope>NUCLEOTIDE SEQUENCE [LARGE SCALE GENOMIC DNA]</scope>
</reference>
<protein>
    <submittedName>
        <fullName evidence="2">Uncharacterized protein</fullName>
    </submittedName>
</protein>